<keyword evidence="4" id="KW-1185">Reference proteome</keyword>
<feature type="chain" id="PRO_5046960884" evidence="2">
    <location>
        <begin position="22"/>
        <end position="457"/>
    </location>
</feature>
<keyword evidence="1" id="KW-1133">Transmembrane helix</keyword>
<dbReference type="InterPro" id="IPR025060">
    <property type="entry name" value="DUF3999"/>
</dbReference>
<accession>A0ABZ3B208</accession>
<evidence type="ECO:0000313" key="4">
    <source>
        <dbReference type="Proteomes" id="UP001466893"/>
    </source>
</evidence>
<keyword evidence="1" id="KW-0472">Membrane</keyword>
<evidence type="ECO:0000313" key="3">
    <source>
        <dbReference type="EMBL" id="WZV97340.1"/>
    </source>
</evidence>
<keyword evidence="2" id="KW-0732">Signal</keyword>
<name>A0ABZ3B208_9ENTR</name>
<sequence length="457" mass="50218">MSKLHGWLLAALLPASLAASAADLPDSPQDYARGATLSLPQEASWYRVDLPQDVYATSAWPDLRDVRVFNQDGERVPFSLETQNTAASAPAAIPLRVFPLDASPVDAPEQGQNVVRLHAPSGIDIRIEGDDSKPIGQSYLLALPPDMPKTFTLAQLKLTWQEPVENWRSTVALFSSRDMRHWELLQEGAPIMALASGNDKLKLDQIHLNQRMSARNTQYLLLVFATGPLPVTISQATATLGSEPTSREQVQMESTGRQISPTEAQYQWAQPQPLHALTVKFERDSVLPVDIAWRSAAEGEWQSLGKTVLWQRDLQGSAPIQLAGEVVQAVRITTLDARLPGTLPRVVGSRDRQSILFNAQGKGPFMLAWGNRAAVQAAVTPDALIPPELRKQMNPSAIPRAQTQARMALGGEARMTATSPAERQGMWKTLLVWSALLLGVAVLVWMAVRIWREARSH</sequence>
<gene>
    <name evidence="3" type="ORF">AAEY27_16955</name>
</gene>
<keyword evidence="1" id="KW-0812">Transmembrane</keyword>
<reference evidence="3 4" key="1">
    <citation type="submission" date="2024-04" db="EMBL/GenBank/DDBJ databases">
        <title>Kosakonia calanthae sp. nov., a halophilic bacterium isolated from leaves of Calanthe tiplacata.</title>
        <authorList>
            <person name="Wu P."/>
        </authorList>
    </citation>
    <scope>NUCLEOTIDE SEQUENCE [LARGE SCALE GENOMIC DNA]</scope>
    <source>
        <strain evidence="3 4">BYX6</strain>
    </source>
</reference>
<proteinExistence type="predicted"/>
<dbReference type="Pfam" id="PF13163">
    <property type="entry name" value="DUF3999"/>
    <property type="match status" value="1"/>
</dbReference>
<evidence type="ECO:0000256" key="1">
    <source>
        <dbReference type="SAM" id="Phobius"/>
    </source>
</evidence>
<evidence type="ECO:0000256" key="2">
    <source>
        <dbReference type="SAM" id="SignalP"/>
    </source>
</evidence>
<dbReference type="RefSeq" id="WP_342321941.1">
    <property type="nucleotide sequence ID" value="NZ_CP151800.1"/>
</dbReference>
<protein>
    <submittedName>
        <fullName evidence="3">DUF3999 family protein</fullName>
    </submittedName>
</protein>
<dbReference type="EMBL" id="CP151800">
    <property type="protein sequence ID" value="WZV97340.1"/>
    <property type="molecule type" value="Genomic_DNA"/>
</dbReference>
<feature type="signal peptide" evidence="2">
    <location>
        <begin position="1"/>
        <end position="21"/>
    </location>
</feature>
<organism evidence="3 4">
    <name type="scientific">Kosakonia calanthes</name>
    <dbReference type="NCBI Taxonomy" id="3139408"/>
    <lineage>
        <taxon>Bacteria</taxon>
        <taxon>Pseudomonadati</taxon>
        <taxon>Pseudomonadota</taxon>
        <taxon>Gammaproteobacteria</taxon>
        <taxon>Enterobacterales</taxon>
        <taxon>Enterobacteriaceae</taxon>
        <taxon>Kosakonia</taxon>
    </lineage>
</organism>
<feature type="transmembrane region" description="Helical" evidence="1">
    <location>
        <begin position="430"/>
        <end position="451"/>
    </location>
</feature>
<dbReference type="Proteomes" id="UP001466893">
    <property type="component" value="Chromosome"/>
</dbReference>